<comment type="caution">
    <text evidence="9">The sequence shown here is derived from an EMBL/GenBank/DDBJ whole genome shotgun (WGS) entry which is preliminary data.</text>
</comment>
<dbReference type="PANTHER" id="PTHR15481:SF0">
    <property type="entry name" value="LD23870P-RELATED"/>
    <property type="match status" value="1"/>
</dbReference>
<evidence type="ECO:0000256" key="1">
    <source>
        <dbReference type="ARBA" id="ARBA00004123"/>
    </source>
</evidence>
<feature type="region of interest" description="Disordered" evidence="7">
    <location>
        <begin position="1"/>
        <end position="247"/>
    </location>
</feature>
<dbReference type="OrthoDB" id="252020at2759"/>
<evidence type="ECO:0000313" key="9">
    <source>
        <dbReference type="EMBL" id="KII61445.1"/>
    </source>
</evidence>
<dbReference type="Pfam" id="PF00076">
    <property type="entry name" value="RRM_1"/>
    <property type="match status" value="1"/>
</dbReference>
<dbReference type="EMBL" id="JWZT01005339">
    <property type="protein sequence ID" value="KII61445.1"/>
    <property type="molecule type" value="Genomic_DNA"/>
</dbReference>
<feature type="compositionally biased region" description="Low complexity" evidence="7">
    <location>
        <begin position="1"/>
        <end position="14"/>
    </location>
</feature>
<feature type="compositionally biased region" description="Low complexity" evidence="7">
    <location>
        <begin position="32"/>
        <end position="45"/>
    </location>
</feature>
<dbReference type="Proteomes" id="UP000031668">
    <property type="component" value="Unassembled WGS sequence"/>
</dbReference>
<feature type="compositionally biased region" description="Basic residues" evidence="7">
    <location>
        <begin position="117"/>
        <end position="142"/>
    </location>
</feature>
<dbReference type="CDD" id="cd12365">
    <property type="entry name" value="RRM_RNPS1"/>
    <property type="match status" value="1"/>
</dbReference>
<evidence type="ECO:0000256" key="4">
    <source>
        <dbReference type="ARBA" id="ARBA00023187"/>
    </source>
</evidence>
<feature type="compositionally biased region" description="Low complexity" evidence="7">
    <location>
        <begin position="86"/>
        <end position="115"/>
    </location>
</feature>
<comment type="subcellular location">
    <subcellularLocation>
        <location evidence="1">Nucleus</location>
    </subcellularLocation>
</comment>
<reference evidence="9 10" key="1">
    <citation type="journal article" date="2014" name="Genome Biol. Evol.">
        <title>The genome of the myxosporean Thelohanellus kitauei shows adaptations to nutrient acquisition within its fish host.</title>
        <authorList>
            <person name="Yang Y."/>
            <person name="Xiong J."/>
            <person name="Zhou Z."/>
            <person name="Huo F."/>
            <person name="Miao W."/>
            <person name="Ran C."/>
            <person name="Liu Y."/>
            <person name="Zhang J."/>
            <person name="Feng J."/>
            <person name="Wang M."/>
            <person name="Wang M."/>
            <person name="Wang L."/>
            <person name="Yao B."/>
        </authorList>
    </citation>
    <scope>NUCLEOTIDE SEQUENCE [LARGE SCALE GENOMIC DNA]</scope>
    <source>
        <strain evidence="9">Wuqing</strain>
    </source>
</reference>
<feature type="compositionally biased region" description="Basic and acidic residues" evidence="7">
    <location>
        <begin position="144"/>
        <end position="167"/>
    </location>
</feature>
<dbReference type="AlphaFoldDB" id="A0A0C2M2Z5"/>
<evidence type="ECO:0000313" key="10">
    <source>
        <dbReference type="Proteomes" id="UP000031668"/>
    </source>
</evidence>
<keyword evidence="4" id="KW-0508">mRNA splicing</keyword>
<dbReference type="SMART" id="SM00360">
    <property type="entry name" value="RRM"/>
    <property type="match status" value="1"/>
</dbReference>
<dbReference type="GO" id="GO:0000398">
    <property type="term" value="P:mRNA splicing, via spliceosome"/>
    <property type="evidence" value="ECO:0007669"/>
    <property type="project" value="TreeGrafter"/>
</dbReference>
<dbReference type="InterPro" id="IPR012677">
    <property type="entry name" value="Nucleotide-bd_a/b_plait_sf"/>
</dbReference>
<feature type="region of interest" description="Disordered" evidence="7">
    <location>
        <begin position="304"/>
        <end position="377"/>
    </location>
</feature>
<protein>
    <submittedName>
        <fullName evidence="9">RNA-binding protein with serine-rich domain 1</fullName>
    </submittedName>
</protein>
<evidence type="ECO:0000256" key="5">
    <source>
        <dbReference type="ARBA" id="ARBA00023242"/>
    </source>
</evidence>
<feature type="domain" description="RRM" evidence="8">
    <location>
        <begin position="248"/>
        <end position="326"/>
    </location>
</feature>
<gene>
    <name evidence="9" type="ORF">RF11_12860</name>
</gene>
<dbReference type="GO" id="GO:0061574">
    <property type="term" value="C:ASAP complex"/>
    <property type="evidence" value="ECO:0007669"/>
    <property type="project" value="TreeGrafter"/>
</dbReference>
<dbReference type="GO" id="GO:0005737">
    <property type="term" value="C:cytoplasm"/>
    <property type="evidence" value="ECO:0007669"/>
    <property type="project" value="TreeGrafter"/>
</dbReference>
<feature type="compositionally biased region" description="Basic and acidic residues" evidence="7">
    <location>
        <begin position="327"/>
        <end position="350"/>
    </location>
</feature>
<evidence type="ECO:0000256" key="2">
    <source>
        <dbReference type="ARBA" id="ARBA00022664"/>
    </source>
</evidence>
<dbReference type="OMA" id="VRMSSCE"/>
<feature type="compositionally biased region" description="Basic and acidic residues" evidence="7">
    <location>
        <begin position="220"/>
        <end position="244"/>
    </location>
</feature>
<feature type="compositionally biased region" description="Basic residues" evidence="7">
    <location>
        <begin position="15"/>
        <end position="31"/>
    </location>
</feature>
<dbReference type="GO" id="GO:0005654">
    <property type="term" value="C:nucleoplasm"/>
    <property type="evidence" value="ECO:0007669"/>
    <property type="project" value="TreeGrafter"/>
</dbReference>
<feature type="compositionally biased region" description="Basic residues" evidence="7">
    <location>
        <begin position="46"/>
        <end position="70"/>
    </location>
</feature>
<proteinExistence type="predicted"/>
<evidence type="ECO:0000256" key="6">
    <source>
        <dbReference type="PROSITE-ProRule" id="PRU00176"/>
    </source>
</evidence>
<sequence length="377" mass="42765">MPRGRSPSKSPVSSSRRRPSRALPSRVRKARSSSSGTPDSPSRRPGLPRRRSPPRRPRSPVRPRRPRVKKSSGSSSSGSESRHRSSSSGSSDSSSRSSSSSSSDTGSSTKPTPAKRSPPKRSPRRSPLKRSPRRSPPKRSPRRSPVERVAKAKDASPRRIDRNERLPLKRLSPLRRSPPKERKPEERPQAERQIERSSKQSPPVSRFHSRKSYSRSRSPLVDRKSPRRIEVRREKEDKPSRVQRGDGTLIHVSNITRNVRQSHLQEIFEIYGKIVEIDLPMMTDFNFPRGYARIRYEKSSEAKAAKEHMSGGQIDGQLVSVEVIQSTERHSPPPPEKKRRGDSNERDTRIRRPRSRSSSSGRDRSRSSSSAPPLKRR</sequence>
<dbReference type="PANTHER" id="PTHR15481">
    <property type="entry name" value="RIBONUCLEIC ACID BINDING PROTEIN S1"/>
    <property type="match status" value="1"/>
</dbReference>
<dbReference type="InterPro" id="IPR034201">
    <property type="entry name" value="RNPS1_RRM"/>
</dbReference>
<feature type="compositionally biased region" description="Low complexity" evidence="7">
    <location>
        <begin position="367"/>
        <end position="377"/>
    </location>
</feature>
<keyword evidence="3 6" id="KW-0694">RNA-binding</keyword>
<accession>A0A0C2M2Z5</accession>
<dbReference type="PROSITE" id="PS50102">
    <property type="entry name" value="RRM"/>
    <property type="match status" value="1"/>
</dbReference>
<evidence type="ECO:0000256" key="7">
    <source>
        <dbReference type="SAM" id="MobiDB-lite"/>
    </source>
</evidence>
<dbReference type="InterPro" id="IPR035979">
    <property type="entry name" value="RBD_domain_sf"/>
</dbReference>
<name>A0A0C2M2Z5_THEKT</name>
<feature type="compositionally biased region" description="Basic and acidic residues" evidence="7">
    <location>
        <begin position="178"/>
        <end position="198"/>
    </location>
</feature>
<organism evidence="9 10">
    <name type="scientific">Thelohanellus kitauei</name>
    <name type="common">Myxosporean</name>
    <dbReference type="NCBI Taxonomy" id="669202"/>
    <lineage>
        <taxon>Eukaryota</taxon>
        <taxon>Metazoa</taxon>
        <taxon>Cnidaria</taxon>
        <taxon>Myxozoa</taxon>
        <taxon>Myxosporea</taxon>
        <taxon>Bivalvulida</taxon>
        <taxon>Platysporina</taxon>
        <taxon>Myxobolidae</taxon>
        <taxon>Thelohanellus</taxon>
    </lineage>
</organism>
<keyword evidence="10" id="KW-1185">Reference proteome</keyword>
<keyword evidence="5" id="KW-0539">Nucleus</keyword>
<evidence type="ECO:0000259" key="8">
    <source>
        <dbReference type="PROSITE" id="PS50102"/>
    </source>
</evidence>
<keyword evidence="2" id="KW-0507">mRNA processing</keyword>
<dbReference type="InterPro" id="IPR000504">
    <property type="entry name" value="RRM_dom"/>
</dbReference>
<dbReference type="Gene3D" id="3.30.70.330">
    <property type="match status" value="1"/>
</dbReference>
<evidence type="ECO:0000256" key="3">
    <source>
        <dbReference type="ARBA" id="ARBA00022884"/>
    </source>
</evidence>
<dbReference type="GO" id="GO:0003723">
    <property type="term" value="F:RNA binding"/>
    <property type="evidence" value="ECO:0007669"/>
    <property type="project" value="UniProtKB-UniRule"/>
</dbReference>
<dbReference type="SUPFAM" id="SSF54928">
    <property type="entry name" value="RNA-binding domain, RBD"/>
    <property type="match status" value="1"/>
</dbReference>